<feature type="domain" description="HTH iclR-type" evidence="4">
    <location>
        <begin position="10"/>
        <end position="72"/>
    </location>
</feature>
<dbReference type="OrthoDB" id="9807558at2"/>
<evidence type="ECO:0000259" key="5">
    <source>
        <dbReference type="PROSITE" id="PS51078"/>
    </source>
</evidence>
<dbReference type="Gene3D" id="3.30.450.40">
    <property type="match status" value="1"/>
</dbReference>
<dbReference type="KEGG" id="rid:RIdsm_04393"/>
<keyword evidence="1" id="KW-0805">Transcription regulation</keyword>
<evidence type="ECO:0000313" key="6">
    <source>
        <dbReference type="EMBL" id="KRS15417.1"/>
    </source>
</evidence>
<evidence type="ECO:0000256" key="3">
    <source>
        <dbReference type="ARBA" id="ARBA00023163"/>
    </source>
</evidence>
<dbReference type="EMBL" id="LAXI01000022">
    <property type="protein sequence ID" value="KRS15417.1"/>
    <property type="molecule type" value="Genomic_DNA"/>
</dbReference>
<dbReference type="PROSITE" id="PS51077">
    <property type="entry name" value="HTH_ICLR"/>
    <property type="match status" value="1"/>
</dbReference>
<dbReference type="InterPro" id="IPR029016">
    <property type="entry name" value="GAF-like_dom_sf"/>
</dbReference>
<keyword evidence="3" id="KW-0804">Transcription</keyword>
<dbReference type="RefSeq" id="WP_057820195.1">
    <property type="nucleotide sequence ID" value="NZ_CP031598.1"/>
</dbReference>
<dbReference type="PATRIC" id="fig|540747.5.peg.3064"/>
<dbReference type="STRING" id="540747.SAMN04488031_11593"/>
<evidence type="ECO:0000313" key="9">
    <source>
        <dbReference type="Proteomes" id="UP000325785"/>
    </source>
</evidence>
<dbReference type="EMBL" id="CP031598">
    <property type="protein sequence ID" value="QEW28562.1"/>
    <property type="molecule type" value="Genomic_DNA"/>
</dbReference>
<protein>
    <submittedName>
        <fullName evidence="6">IclR family transcriptional regulator</fullName>
    </submittedName>
    <submittedName>
        <fullName evidence="7">Pca regulon regulatory protein</fullName>
    </submittedName>
</protein>
<dbReference type="PROSITE" id="PS51078">
    <property type="entry name" value="ICLR_ED"/>
    <property type="match status" value="1"/>
</dbReference>
<dbReference type="SUPFAM" id="SSF46785">
    <property type="entry name" value="Winged helix' DNA-binding domain"/>
    <property type="match status" value="1"/>
</dbReference>
<dbReference type="PANTHER" id="PTHR30136">
    <property type="entry name" value="HELIX-TURN-HELIX TRANSCRIPTIONAL REGULATOR, ICLR FAMILY"/>
    <property type="match status" value="1"/>
</dbReference>
<dbReference type="Proteomes" id="UP000325785">
    <property type="component" value="Chromosome"/>
</dbReference>
<dbReference type="Pfam" id="PF09339">
    <property type="entry name" value="HTH_IclR"/>
    <property type="match status" value="1"/>
</dbReference>
<dbReference type="AlphaFoldDB" id="A0A0T5P2I5"/>
<accession>A0A0T5P2I5</accession>
<dbReference type="Proteomes" id="UP000051401">
    <property type="component" value="Unassembled WGS sequence"/>
</dbReference>
<dbReference type="InterPro" id="IPR050707">
    <property type="entry name" value="HTH_MetabolicPath_Reg"/>
</dbReference>
<dbReference type="InterPro" id="IPR036388">
    <property type="entry name" value="WH-like_DNA-bd_sf"/>
</dbReference>
<feature type="domain" description="IclR-ED" evidence="5">
    <location>
        <begin position="73"/>
        <end position="257"/>
    </location>
</feature>
<evidence type="ECO:0000256" key="1">
    <source>
        <dbReference type="ARBA" id="ARBA00023015"/>
    </source>
</evidence>
<dbReference type="SMART" id="SM00346">
    <property type="entry name" value="HTH_ICLR"/>
    <property type="match status" value="1"/>
</dbReference>
<organism evidence="6 8">
    <name type="scientific">Roseovarius indicus</name>
    <dbReference type="NCBI Taxonomy" id="540747"/>
    <lineage>
        <taxon>Bacteria</taxon>
        <taxon>Pseudomonadati</taxon>
        <taxon>Pseudomonadota</taxon>
        <taxon>Alphaproteobacteria</taxon>
        <taxon>Rhodobacterales</taxon>
        <taxon>Roseobacteraceae</taxon>
        <taxon>Roseovarius</taxon>
    </lineage>
</organism>
<dbReference type="SUPFAM" id="SSF55781">
    <property type="entry name" value="GAF domain-like"/>
    <property type="match status" value="1"/>
</dbReference>
<evidence type="ECO:0000313" key="7">
    <source>
        <dbReference type="EMBL" id="QEW28562.1"/>
    </source>
</evidence>
<keyword evidence="8" id="KW-1185">Reference proteome</keyword>
<gene>
    <name evidence="7" type="primary">pcaR_2</name>
    <name evidence="7" type="ORF">RIdsm_04393</name>
    <name evidence="6" type="ORF">XM52_23540</name>
</gene>
<dbReference type="InterPro" id="IPR005471">
    <property type="entry name" value="Tscrpt_reg_IclR_N"/>
</dbReference>
<dbReference type="Gene3D" id="1.10.10.10">
    <property type="entry name" value="Winged helix-like DNA-binding domain superfamily/Winged helix DNA-binding domain"/>
    <property type="match status" value="1"/>
</dbReference>
<evidence type="ECO:0000259" key="4">
    <source>
        <dbReference type="PROSITE" id="PS51077"/>
    </source>
</evidence>
<reference evidence="7 9" key="2">
    <citation type="submission" date="2018-08" db="EMBL/GenBank/DDBJ databases">
        <title>Genetic Globetrotter - A new plasmid hitch-hiking vast phylogenetic and geographic distances.</title>
        <authorList>
            <person name="Vollmers J."/>
            <person name="Petersen J."/>
        </authorList>
    </citation>
    <scope>NUCLEOTIDE SEQUENCE [LARGE SCALE GENOMIC DNA]</scope>
    <source>
        <strain evidence="7 9">DSM 26383</strain>
    </source>
</reference>
<dbReference type="GO" id="GO:0003677">
    <property type="term" value="F:DNA binding"/>
    <property type="evidence" value="ECO:0007669"/>
    <property type="project" value="UniProtKB-KW"/>
</dbReference>
<dbReference type="InterPro" id="IPR014757">
    <property type="entry name" value="Tscrpt_reg_IclR_C"/>
</dbReference>
<dbReference type="Pfam" id="PF01614">
    <property type="entry name" value="IclR_C"/>
    <property type="match status" value="1"/>
</dbReference>
<sequence length="257" mass="27724">MTDTSDRRFATTLARGLSILRAFRPTDSGLGNQDISERTGIPRPTVSRLTFTLCALGYLTHGRKHDKYRLGPAALALGNIAAASFSFVESAGPEMQKLANDTGTLIGIAIHDSGRMLLTKTWRPVDSASIWLEVGYRLPMLTSSTGRAYLSAVTDTEFDQLAAILTEEGETAAHTLAPLRQEAIADVQGSGFAHVPRDRHYSSNINSVAVPYRPHEFGSPVVFFSGATYDEVATDDFRATIGPALARAVAGLRDRAL</sequence>
<name>A0A0T5P2I5_9RHOB</name>
<dbReference type="GO" id="GO:0045892">
    <property type="term" value="P:negative regulation of DNA-templated transcription"/>
    <property type="evidence" value="ECO:0007669"/>
    <property type="project" value="TreeGrafter"/>
</dbReference>
<evidence type="ECO:0000313" key="8">
    <source>
        <dbReference type="Proteomes" id="UP000051401"/>
    </source>
</evidence>
<keyword evidence="2" id="KW-0238">DNA-binding</keyword>
<dbReference type="PANTHER" id="PTHR30136:SF33">
    <property type="entry name" value="TRANSCRIPTIONAL REGULATORY PROTEIN"/>
    <property type="match status" value="1"/>
</dbReference>
<evidence type="ECO:0000256" key="2">
    <source>
        <dbReference type="ARBA" id="ARBA00023125"/>
    </source>
</evidence>
<reference evidence="6 8" key="1">
    <citation type="submission" date="2015-04" db="EMBL/GenBank/DDBJ databases">
        <title>The draft genome sequence of Roseovarius indicus B108T.</title>
        <authorList>
            <person name="Li G."/>
            <person name="Lai Q."/>
            <person name="Shao Z."/>
            <person name="Yan P."/>
        </authorList>
    </citation>
    <scope>NUCLEOTIDE SEQUENCE [LARGE SCALE GENOMIC DNA]</scope>
    <source>
        <strain evidence="6 8">B108</strain>
    </source>
</reference>
<dbReference type="GO" id="GO:0003700">
    <property type="term" value="F:DNA-binding transcription factor activity"/>
    <property type="evidence" value="ECO:0007669"/>
    <property type="project" value="TreeGrafter"/>
</dbReference>
<proteinExistence type="predicted"/>
<dbReference type="InterPro" id="IPR036390">
    <property type="entry name" value="WH_DNA-bd_sf"/>
</dbReference>